<dbReference type="OrthoDB" id="2379437at2759"/>
<reference evidence="1" key="1">
    <citation type="submission" date="2019-10" db="EMBL/GenBank/DDBJ databases">
        <title>Conservation and host-specific expression of non-tandemly repeated heterogenous ribosome RNA gene in arbuscular mycorrhizal fungi.</title>
        <authorList>
            <person name="Maeda T."/>
            <person name="Kobayashi Y."/>
            <person name="Nakagawa T."/>
            <person name="Ezawa T."/>
            <person name="Yamaguchi K."/>
            <person name="Bino T."/>
            <person name="Nishimoto Y."/>
            <person name="Shigenobu S."/>
            <person name="Kawaguchi M."/>
        </authorList>
    </citation>
    <scope>NUCLEOTIDE SEQUENCE</scope>
    <source>
        <strain evidence="1">HR1</strain>
    </source>
</reference>
<gene>
    <name evidence="1" type="ORF">RCL2_002668600</name>
</gene>
<comment type="caution">
    <text evidence="1">The sequence shown here is derived from an EMBL/GenBank/DDBJ whole genome shotgun (WGS) entry which is preliminary data.</text>
</comment>
<name>A0A8H3M9A0_9GLOM</name>
<dbReference type="Proteomes" id="UP000615446">
    <property type="component" value="Unassembled WGS sequence"/>
</dbReference>
<organism evidence="1 2">
    <name type="scientific">Rhizophagus clarus</name>
    <dbReference type="NCBI Taxonomy" id="94130"/>
    <lineage>
        <taxon>Eukaryota</taxon>
        <taxon>Fungi</taxon>
        <taxon>Fungi incertae sedis</taxon>
        <taxon>Mucoromycota</taxon>
        <taxon>Glomeromycotina</taxon>
        <taxon>Glomeromycetes</taxon>
        <taxon>Glomerales</taxon>
        <taxon>Glomeraceae</taxon>
        <taxon>Rhizophagus</taxon>
    </lineage>
</organism>
<dbReference type="EMBL" id="BLAL01000285">
    <property type="protein sequence ID" value="GET00216.1"/>
    <property type="molecule type" value="Genomic_DNA"/>
</dbReference>
<dbReference type="AlphaFoldDB" id="A0A8H3M9A0"/>
<proteinExistence type="predicted"/>
<evidence type="ECO:0000313" key="2">
    <source>
        <dbReference type="Proteomes" id="UP000615446"/>
    </source>
</evidence>
<sequence>MPKIRSRKIKNNSKKISEYPKTNSILFTDKKRSYYYTIRQEGLYSQPPILAYIQKKNKYKIPDGYCVKSTWDRGEKKRTVKCFINYIEEKPIFRIMYSINFSEKVQSNISLTTAANAVLRKLFSLNEKSLISGVHLFSIHLVTLKQAKENISIKEDNI</sequence>
<protein>
    <submittedName>
        <fullName evidence="1">Uncharacterized protein</fullName>
    </submittedName>
</protein>
<evidence type="ECO:0000313" key="1">
    <source>
        <dbReference type="EMBL" id="GET00216.1"/>
    </source>
</evidence>
<accession>A0A8H3M9A0</accession>